<dbReference type="Gene3D" id="3.40.50.10900">
    <property type="entry name" value="PAC-like subunit"/>
    <property type="match status" value="1"/>
</dbReference>
<proteinExistence type="predicted"/>
<dbReference type="PIRSF" id="PIRSF028754">
    <property type="entry name" value="UCP028754"/>
    <property type="match status" value="1"/>
</dbReference>
<dbReference type="AlphaFoldDB" id="A0A6J5ZCR1"/>
<protein>
    <submittedName>
        <fullName evidence="1">Unannotated protein</fullName>
    </submittedName>
</protein>
<dbReference type="InterPro" id="IPR019151">
    <property type="entry name" value="Proteasome_assmbl_chaperone_2"/>
</dbReference>
<name>A0A6J5ZCR1_9ZZZZ</name>
<gene>
    <name evidence="1" type="ORF">UFOPK3770_00785</name>
</gene>
<dbReference type="SUPFAM" id="SSF159659">
    <property type="entry name" value="Cgl1923-like"/>
    <property type="match status" value="1"/>
</dbReference>
<dbReference type="InterPro" id="IPR008492">
    <property type="entry name" value="Rv2714-like"/>
</dbReference>
<reference evidence="1" key="1">
    <citation type="submission" date="2020-05" db="EMBL/GenBank/DDBJ databases">
        <authorList>
            <person name="Chiriac C."/>
            <person name="Salcher M."/>
            <person name="Ghai R."/>
            <person name="Kavagutti S V."/>
        </authorList>
    </citation>
    <scope>NUCLEOTIDE SEQUENCE</scope>
</reference>
<accession>A0A6J5ZCR1</accession>
<dbReference type="Pfam" id="PF09754">
    <property type="entry name" value="PAC2"/>
    <property type="match status" value="1"/>
</dbReference>
<dbReference type="EMBL" id="CAESAJ010000078">
    <property type="protein sequence ID" value="CAB4338847.1"/>
    <property type="molecule type" value="Genomic_DNA"/>
</dbReference>
<dbReference type="InterPro" id="IPR038389">
    <property type="entry name" value="PSMG2_sf"/>
</dbReference>
<organism evidence="1">
    <name type="scientific">freshwater metagenome</name>
    <dbReference type="NCBI Taxonomy" id="449393"/>
    <lineage>
        <taxon>unclassified sequences</taxon>
        <taxon>metagenomes</taxon>
        <taxon>ecological metagenomes</taxon>
    </lineage>
</organism>
<evidence type="ECO:0000313" key="1">
    <source>
        <dbReference type="EMBL" id="CAB4338847.1"/>
    </source>
</evidence>
<sequence length="280" mass="31113">MNLSPRFPQDTTLILVAFAGWSDAGDAATDAVDCILDALDAQEVLVLDSDEFYDYSNNRPEIVLTINDVREIEWPETTVYKATSPLLAGTNIYVVLGVEPNMKWKPFCEQIFSAIPTTPSTVMITLGAMLAEVAYSRPIPVQGSTSHTQLRELTGLEPSRYEGPTGILGILSTLAMERNIASVSYWAAVPHYASAPPCPKATLALVRSVEDLLDCTFNLTDLEEEARSWELGAREMVSEDEDLAEYIRQIEQSQDTAELPEATGEAIAKEFERYLRRRER</sequence>